<dbReference type="eggNOG" id="ENOG5032S57">
    <property type="taxonomic scope" value="Bacteria"/>
</dbReference>
<sequence>MKTAGPPRRPLAVYLLWFLLIFLGVGGMYGSALLIADPSGVRIQFPPETIERLPFPNYFIPGVILLIGMAGLPLFTAFALWNQPNWQWPERLNIYPEQHWAWTFSLYTGIILAIWINVQIYIVGAIGQIQPFYGLYAVVLIICTLFPKVMRFYRVQ</sequence>
<dbReference type="STRING" id="760192.Halhy_5296"/>
<dbReference type="AlphaFoldDB" id="F4L794"/>
<dbReference type="EMBL" id="CP002691">
    <property type="protein sequence ID" value="AEE53121.1"/>
    <property type="molecule type" value="Genomic_DNA"/>
</dbReference>
<keyword evidence="1" id="KW-1133">Transmembrane helix</keyword>
<feature type="transmembrane region" description="Helical" evidence="1">
    <location>
        <begin position="132"/>
        <end position="150"/>
    </location>
</feature>
<keyword evidence="3" id="KW-1185">Reference proteome</keyword>
<feature type="transmembrane region" description="Helical" evidence="1">
    <location>
        <begin position="55"/>
        <end position="81"/>
    </location>
</feature>
<gene>
    <name evidence="2" type="ordered locus">Halhy_5296</name>
</gene>
<feature type="transmembrane region" description="Helical" evidence="1">
    <location>
        <begin position="102"/>
        <end position="126"/>
    </location>
</feature>
<keyword evidence="1" id="KW-0472">Membrane</keyword>
<accession>F4L794</accession>
<reference evidence="2 3" key="1">
    <citation type="journal article" date="2011" name="Stand. Genomic Sci.">
        <title>Complete genome sequence of Haliscomenobacter hydrossis type strain (O).</title>
        <authorList>
            <consortium name="US DOE Joint Genome Institute (JGI-PGF)"/>
            <person name="Daligault H."/>
            <person name="Lapidus A."/>
            <person name="Zeytun A."/>
            <person name="Nolan M."/>
            <person name="Lucas S."/>
            <person name="Del Rio T.G."/>
            <person name="Tice H."/>
            <person name="Cheng J.F."/>
            <person name="Tapia R."/>
            <person name="Han C."/>
            <person name="Goodwin L."/>
            <person name="Pitluck S."/>
            <person name="Liolios K."/>
            <person name="Pagani I."/>
            <person name="Ivanova N."/>
            <person name="Huntemann M."/>
            <person name="Mavromatis K."/>
            <person name="Mikhailova N."/>
            <person name="Pati A."/>
            <person name="Chen A."/>
            <person name="Palaniappan K."/>
            <person name="Land M."/>
            <person name="Hauser L."/>
            <person name="Brambilla E.M."/>
            <person name="Rohde M."/>
            <person name="Verbarg S."/>
            <person name="Goker M."/>
            <person name="Bristow J."/>
            <person name="Eisen J.A."/>
            <person name="Markowitz V."/>
            <person name="Hugenholtz P."/>
            <person name="Kyrpides N.C."/>
            <person name="Klenk H.P."/>
            <person name="Woyke T."/>
        </authorList>
    </citation>
    <scope>NUCLEOTIDE SEQUENCE [LARGE SCALE GENOMIC DNA]</scope>
    <source>
        <strain evidence="3">ATCC 27775 / DSM 1100 / LMG 10767 / O</strain>
    </source>
</reference>
<evidence type="ECO:0000313" key="3">
    <source>
        <dbReference type="Proteomes" id="UP000008461"/>
    </source>
</evidence>
<organism evidence="2 3">
    <name type="scientific">Haliscomenobacter hydrossis (strain ATCC 27775 / DSM 1100 / LMG 10767 / O)</name>
    <dbReference type="NCBI Taxonomy" id="760192"/>
    <lineage>
        <taxon>Bacteria</taxon>
        <taxon>Pseudomonadati</taxon>
        <taxon>Bacteroidota</taxon>
        <taxon>Saprospiria</taxon>
        <taxon>Saprospirales</taxon>
        <taxon>Haliscomenobacteraceae</taxon>
        <taxon>Haliscomenobacter</taxon>
    </lineage>
</organism>
<dbReference type="OrthoDB" id="1909107at2"/>
<protein>
    <submittedName>
        <fullName evidence="2">Uncharacterized protein</fullName>
    </submittedName>
</protein>
<proteinExistence type="predicted"/>
<reference key="2">
    <citation type="submission" date="2011-04" db="EMBL/GenBank/DDBJ databases">
        <title>Complete sequence of chromosome of Haliscomenobacter hydrossis DSM 1100.</title>
        <authorList>
            <consortium name="US DOE Joint Genome Institute (JGI-PGF)"/>
            <person name="Lucas S."/>
            <person name="Han J."/>
            <person name="Lapidus A."/>
            <person name="Bruce D."/>
            <person name="Goodwin L."/>
            <person name="Pitluck S."/>
            <person name="Peters L."/>
            <person name="Kyrpides N."/>
            <person name="Mavromatis K."/>
            <person name="Ivanova N."/>
            <person name="Ovchinnikova G."/>
            <person name="Pagani I."/>
            <person name="Daligault H."/>
            <person name="Detter J.C."/>
            <person name="Han C."/>
            <person name="Land M."/>
            <person name="Hauser L."/>
            <person name="Markowitz V."/>
            <person name="Cheng J.-F."/>
            <person name="Hugenholtz P."/>
            <person name="Woyke T."/>
            <person name="Wu D."/>
            <person name="Verbarg S."/>
            <person name="Frueling A."/>
            <person name="Brambilla E."/>
            <person name="Klenk H.-P."/>
            <person name="Eisen J.A."/>
        </authorList>
    </citation>
    <scope>NUCLEOTIDE SEQUENCE</scope>
    <source>
        <strain>DSM 1100</strain>
    </source>
</reference>
<evidence type="ECO:0000256" key="1">
    <source>
        <dbReference type="SAM" id="Phobius"/>
    </source>
</evidence>
<name>F4L794_HALH1</name>
<feature type="transmembrane region" description="Helical" evidence="1">
    <location>
        <begin position="12"/>
        <end position="35"/>
    </location>
</feature>
<keyword evidence="1" id="KW-0812">Transmembrane</keyword>
<evidence type="ECO:0000313" key="2">
    <source>
        <dbReference type="EMBL" id="AEE53121.1"/>
    </source>
</evidence>
<dbReference type="RefSeq" id="WP_013767656.1">
    <property type="nucleotide sequence ID" value="NC_015510.1"/>
</dbReference>
<dbReference type="Proteomes" id="UP000008461">
    <property type="component" value="Chromosome"/>
</dbReference>
<dbReference type="HOGENOM" id="CLU_116245_0_0_10"/>
<dbReference type="KEGG" id="hhy:Halhy_5296"/>